<gene>
    <name evidence="2" type="ORF">HYC85_023948</name>
</gene>
<evidence type="ECO:0000313" key="2">
    <source>
        <dbReference type="EMBL" id="KAF5939689.1"/>
    </source>
</evidence>
<dbReference type="InterPro" id="IPR027417">
    <property type="entry name" value="P-loop_NTPase"/>
</dbReference>
<evidence type="ECO:0000313" key="3">
    <source>
        <dbReference type="Proteomes" id="UP000593564"/>
    </source>
</evidence>
<keyword evidence="1" id="KW-0472">Membrane</keyword>
<comment type="caution">
    <text evidence="2">The sequence shown here is derived from an EMBL/GenBank/DDBJ whole genome shotgun (WGS) entry which is preliminary data.</text>
</comment>
<keyword evidence="3" id="KW-1185">Reference proteome</keyword>
<evidence type="ECO:0000256" key="1">
    <source>
        <dbReference type="SAM" id="Phobius"/>
    </source>
</evidence>
<keyword evidence="1" id="KW-1133">Transmembrane helix</keyword>
<dbReference type="SUPFAM" id="SSF52540">
    <property type="entry name" value="P-loop containing nucleoside triphosphate hydrolases"/>
    <property type="match status" value="1"/>
</dbReference>
<dbReference type="Proteomes" id="UP000593564">
    <property type="component" value="Unassembled WGS sequence"/>
</dbReference>
<accession>A0A7J7GFY8</accession>
<reference evidence="3" key="1">
    <citation type="journal article" date="2020" name="Nat. Commun.">
        <title>Genome assembly of wild tea tree DASZ reveals pedigree and selection history of tea varieties.</title>
        <authorList>
            <person name="Zhang W."/>
            <person name="Zhang Y."/>
            <person name="Qiu H."/>
            <person name="Guo Y."/>
            <person name="Wan H."/>
            <person name="Zhang X."/>
            <person name="Scossa F."/>
            <person name="Alseekh S."/>
            <person name="Zhang Q."/>
            <person name="Wang P."/>
            <person name="Xu L."/>
            <person name="Schmidt M.H."/>
            <person name="Jia X."/>
            <person name="Li D."/>
            <person name="Zhu A."/>
            <person name="Guo F."/>
            <person name="Chen W."/>
            <person name="Ni D."/>
            <person name="Usadel B."/>
            <person name="Fernie A.R."/>
            <person name="Wen W."/>
        </authorList>
    </citation>
    <scope>NUCLEOTIDE SEQUENCE [LARGE SCALE GENOMIC DNA]</scope>
    <source>
        <strain evidence="3">cv. G240</strain>
    </source>
</reference>
<name>A0A7J7GFY8_CAMSI</name>
<keyword evidence="1" id="KW-0812">Transmembrane</keyword>
<evidence type="ECO:0008006" key="4">
    <source>
        <dbReference type="Google" id="ProtNLM"/>
    </source>
</evidence>
<feature type="transmembrane region" description="Helical" evidence="1">
    <location>
        <begin position="113"/>
        <end position="143"/>
    </location>
</feature>
<proteinExistence type="predicted"/>
<dbReference type="Gene3D" id="3.40.50.300">
    <property type="entry name" value="P-loop containing nucleotide triphosphate hydrolases"/>
    <property type="match status" value="1"/>
</dbReference>
<organism evidence="2 3">
    <name type="scientific">Camellia sinensis</name>
    <name type="common">Tea plant</name>
    <name type="synonym">Thea sinensis</name>
    <dbReference type="NCBI Taxonomy" id="4442"/>
    <lineage>
        <taxon>Eukaryota</taxon>
        <taxon>Viridiplantae</taxon>
        <taxon>Streptophyta</taxon>
        <taxon>Embryophyta</taxon>
        <taxon>Tracheophyta</taxon>
        <taxon>Spermatophyta</taxon>
        <taxon>Magnoliopsida</taxon>
        <taxon>eudicotyledons</taxon>
        <taxon>Gunneridae</taxon>
        <taxon>Pentapetalae</taxon>
        <taxon>asterids</taxon>
        <taxon>Ericales</taxon>
        <taxon>Theaceae</taxon>
        <taxon>Camellia</taxon>
    </lineage>
</organism>
<reference evidence="2 3" key="2">
    <citation type="submission" date="2020-07" db="EMBL/GenBank/DDBJ databases">
        <title>Genome assembly of wild tea tree DASZ reveals pedigree and selection history of tea varieties.</title>
        <authorList>
            <person name="Zhang W."/>
        </authorList>
    </citation>
    <scope>NUCLEOTIDE SEQUENCE [LARGE SCALE GENOMIC DNA]</scope>
    <source>
        <strain evidence="3">cv. G240</strain>
        <tissue evidence="2">Leaf</tissue>
    </source>
</reference>
<sequence length="144" mass="16240">MHGMEMLSHTFCLATKPHPTSPHLCVDHRCLPSPPPQITTITAASSQWQISDVLCNAGKPCGLQSVCLYGGTSKGPQVLDETDRMLDMGFEPEVRSILSQTCSGMLYHLISFFYCLFFFFFLLVFCITYFSSFCLFILLLFLFN</sequence>
<dbReference type="AlphaFoldDB" id="A0A7J7GFY8"/>
<dbReference type="EMBL" id="JACBKZ010000011">
    <property type="protein sequence ID" value="KAF5939689.1"/>
    <property type="molecule type" value="Genomic_DNA"/>
</dbReference>
<protein>
    <recommendedName>
        <fullName evidence="4">DEAD-box RNA helicase Q domain-containing protein</fullName>
    </recommendedName>
</protein>